<reference evidence="7" key="1">
    <citation type="submission" date="2022-11" db="EMBL/GenBank/DDBJ databases">
        <title>Candidatus Alkanophaga archaea from heated hydrothermal vent sediment oxidize petroleum alkanes.</title>
        <authorList>
            <person name="Zehnle H."/>
            <person name="Laso-Perez R."/>
            <person name="Lipp J."/>
            <person name="Teske A."/>
            <person name="Wegener G."/>
        </authorList>
    </citation>
    <scope>NUCLEOTIDE SEQUENCE</scope>
    <source>
        <strain evidence="7">MCA70</strain>
    </source>
</reference>
<keyword evidence="2" id="KW-1003">Cell membrane</keyword>
<dbReference type="Pfam" id="PF03631">
    <property type="entry name" value="Virul_fac_BrkB"/>
    <property type="match status" value="1"/>
</dbReference>
<protein>
    <submittedName>
        <fullName evidence="7">Membrane protein</fullName>
    </submittedName>
</protein>
<evidence type="ECO:0000256" key="6">
    <source>
        <dbReference type="SAM" id="Phobius"/>
    </source>
</evidence>
<evidence type="ECO:0000256" key="5">
    <source>
        <dbReference type="ARBA" id="ARBA00023136"/>
    </source>
</evidence>
<name>A0AAE3NYZ7_9BACT</name>
<accession>A0AAE3NYZ7</accession>
<feature type="transmembrane region" description="Helical" evidence="6">
    <location>
        <begin position="203"/>
        <end position="222"/>
    </location>
</feature>
<dbReference type="GO" id="GO:0005886">
    <property type="term" value="C:plasma membrane"/>
    <property type="evidence" value="ECO:0007669"/>
    <property type="project" value="UniProtKB-SubCell"/>
</dbReference>
<evidence type="ECO:0000256" key="3">
    <source>
        <dbReference type="ARBA" id="ARBA00022692"/>
    </source>
</evidence>
<evidence type="ECO:0000313" key="7">
    <source>
        <dbReference type="EMBL" id="MDF2952987.1"/>
    </source>
</evidence>
<organism evidence="7 8">
    <name type="scientific">Candidatus Thermodesulfobacterium syntrophicum</name>
    <dbReference type="NCBI Taxonomy" id="3060442"/>
    <lineage>
        <taxon>Bacteria</taxon>
        <taxon>Pseudomonadati</taxon>
        <taxon>Thermodesulfobacteriota</taxon>
        <taxon>Thermodesulfobacteria</taxon>
        <taxon>Thermodesulfobacteriales</taxon>
        <taxon>Thermodesulfobacteriaceae</taxon>
        <taxon>Thermodesulfobacterium</taxon>
    </lineage>
</organism>
<feature type="transmembrane region" description="Helical" evidence="6">
    <location>
        <begin position="110"/>
        <end position="132"/>
    </location>
</feature>
<proteinExistence type="predicted"/>
<feature type="transmembrane region" description="Helical" evidence="6">
    <location>
        <begin position="242"/>
        <end position="263"/>
    </location>
</feature>
<dbReference type="EMBL" id="JAPHEG010000001">
    <property type="protein sequence ID" value="MDF2952987.1"/>
    <property type="molecule type" value="Genomic_DNA"/>
</dbReference>
<dbReference type="PANTHER" id="PTHR30213:SF0">
    <property type="entry name" value="UPF0761 MEMBRANE PROTEIN YIHY"/>
    <property type="match status" value="1"/>
</dbReference>
<evidence type="ECO:0000256" key="1">
    <source>
        <dbReference type="ARBA" id="ARBA00004651"/>
    </source>
</evidence>
<dbReference type="NCBIfam" id="TIGR00765">
    <property type="entry name" value="yihY_not_rbn"/>
    <property type="match status" value="1"/>
</dbReference>
<evidence type="ECO:0000256" key="2">
    <source>
        <dbReference type="ARBA" id="ARBA00022475"/>
    </source>
</evidence>
<dbReference type="PANTHER" id="PTHR30213">
    <property type="entry name" value="INNER MEMBRANE PROTEIN YHJD"/>
    <property type="match status" value="1"/>
</dbReference>
<keyword evidence="4 6" id="KW-1133">Transmembrane helix</keyword>
<feature type="transmembrane region" description="Helical" evidence="6">
    <location>
        <begin position="41"/>
        <end position="64"/>
    </location>
</feature>
<dbReference type="Proteomes" id="UP001144110">
    <property type="component" value="Unassembled WGS sequence"/>
</dbReference>
<evidence type="ECO:0000313" key="8">
    <source>
        <dbReference type="Proteomes" id="UP001144110"/>
    </source>
</evidence>
<comment type="subcellular location">
    <subcellularLocation>
        <location evidence="1">Cell membrane</location>
        <topology evidence="1">Multi-pass membrane protein</topology>
    </subcellularLocation>
</comment>
<keyword evidence="3 6" id="KW-0812">Transmembrane</keyword>
<dbReference type="AlphaFoldDB" id="A0AAE3NYZ7"/>
<dbReference type="InterPro" id="IPR017039">
    <property type="entry name" value="Virul_fac_BrkB"/>
</dbReference>
<feature type="transmembrane region" description="Helical" evidence="6">
    <location>
        <begin position="171"/>
        <end position="191"/>
    </location>
</feature>
<feature type="transmembrane region" description="Helical" evidence="6">
    <location>
        <begin position="144"/>
        <end position="165"/>
    </location>
</feature>
<gene>
    <name evidence="7" type="ORF">OD816_000232</name>
</gene>
<evidence type="ECO:0000256" key="4">
    <source>
        <dbReference type="ARBA" id="ARBA00022989"/>
    </source>
</evidence>
<keyword evidence="5 6" id="KW-0472">Membrane</keyword>
<comment type="caution">
    <text evidence="7">The sequence shown here is derived from an EMBL/GenBank/DDBJ whole genome shotgun (WGS) entry which is preliminary data.</text>
</comment>
<sequence length="388" mass="45512">MSIKIIKSMKLQNILYFLKITIITFFKKLQKDDILLSAQGLTFNTLLTLVPLLGLIFSIGKIFIPQQKLMEQIFINIAQYLTPEATKKVMDTILELVKKLETFPLGKFSLIGYFVMGLGLLFQIEGILNRIFESSKRRKFTQRITFFWVCMTIIPFLFFMPISFHSYLGRFFNFSLLILITLFFFLMYIYFPAKDVRKKEAFIGAFFSTILWTLSSYFYSFYVKYAVGYSKVYGSLSAIPLFLVWLFINWMVFLLGAELVVFLEQKCWRRISINLPYPYLKLYILYLLGKFFTEGKNCNIFKISEYLNVSPIFLESLLQELEKEGFIAVRDEEVFFVKPLQKIKIAKIIGLNDVKDLPKLPEINNFIKKISDLTQNFSQVTLNDLLKT</sequence>